<feature type="region of interest" description="Disordered" evidence="1">
    <location>
        <begin position="435"/>
        <end position="482"/>
    </location>
</feature>
<evidence type="ECO:0000313" key="4">
    <source>
        <dbReference type="Proteomes" id="UP001271007"/>
    </source>
</evidence>
<feature type="domain" description="DUF7730" evidence="2">
    <location>
        <begin position="172"/>
        <end position="278"/>
    </location>
</feature>
<dbReference type="AlphaFoldDB" id="A0AAJ0LV75"/>
<feature type="region of interest" description="Disordered" evidence="1">
    <location>
        <begin position="1"/>
        <end position="50"/>
    </location>
</feature>
<gene>
    <name evidence="3" type="ORF">LTR09_002561</name>
</gene>
<protein>
    <recommendedName>
        <fullName evidence="2">DUF7730 domain-containing protein</fullName>
    </recommendedName>
</protein>
<dbReference type="Proteomes" id="UP001271007">
    <property type="component" value="Unassembled WGS sequence"/>
</dbReference>
<dbReference type="InterPro" id="IPR038883">
    <property type="entry name" value="AN11006-like"/>
</dbReference>
<dbReference type="EMBL" id="JAWDJX010000005">
    <property type="protein sequence ID" value="KAK3056768.1"/>
    <property type="molecule type" value="Genomic_DNA"/>
</dbReference>
<dbReference type="Pfam" id="PF24864">
    <property type="entry name" value="DUF7730"/>
    <property type="match status" value="1"/>
</dbReference>
<comment type="caution">
    <text evidence="3">The sequence shown here is derived from an EMBL/GenBank/DDBJ whole genome shotgun (WGS) entry which is preliminary data.</text>
</comment>
<dbReference type="PANTHER" id="PTHR42085:SF8">
    <property type="entry name" value="F-BOX DOMAIN-CONTAINING PROTEIN"/>
    <property type="match status" value="1"/>
</dbReference>
<organism evidence="3 4">
    <name type="scientific">Extremus antarcticus</name>
    <dbReference type="NCBI Taxonomy" id="702011"/>
    <lineage>
        <taxon>Eukaryota</taxon>
        <taxon>Fungi</taxon>
        <taxon>Dikarya</taxon>
        <taxon>Ascomycota</taxon>
        <taxon>Pezizomycotina</taxon>
        <taxon>Dothideomycetes</taxon>
        <taxon>Dothideomycetidae</taxon>
        <taxon>Mycosphaerellales</taxon>
        <taxon>Extremaceae</taxon>
        <taxon>Extremus</taxon>
    </lineage>
</organism>
<sequence>MARTKAKRKSADDDDAPARVSRPKKRAQADVDETAAPARKKRKSAEASSLKLKEIADAEEAVSEEEAEVVAATKPKATGLDASKMDSDELVVPEEVVVAPGFRLWESDSKMLAKKGQTLTTTKINKSTMDYSRVLDVHYPEHFTLVPLVVTQGPYQGRHMFMLQPSSGGFRFPDLPAEIRNMIFSYLLEEEKPIVMATAKRVNHPRRPVRIDWNSRNERNAGLDWDTKAGEWRNKPPSALSLLRANKQIFEEAASIVYGNHFKFLKFACLKIFLESIGDMRRFLRHITIGRTGYNRNQATPIFKNLKESVNLRTLTFGHEDVCRDSWSYGTSTTTTESFVRQIMPVLESIRKNHPKDELNILDIIKINWTNCTDCDTRPDAMTAVCRRSVTSAYWGGMGDGRCHVICKDVVEHCKEIEKKIRRLLARKMSIKDPITEDAPAAATKPPSRPSTPSMDSDLGFDPYGEGFGHSPDDDPGSPGGY</sequence>
<dbReference type="InterPro" id="IPR056632">
    <property type="entry name" value="DUF7730"/>
</dbReference>
<proteinExistence type="predicted"/>
<accession>A0AAJ0LV75</accession>
<evidence type="ECO:0000259" key="2">
    <source>
        <dbReference type="Pfam" id="PF24864"/>
    </source>
</evidence>
<dbReference type="PANTHER" id="PTHR42085">
    <property type="entry name" value="F-BOX DOMAIN-CONTAINING PROTEIN"/>
    <property type="match status" value="1"/>
</dbReference>
<name>A0AAJ0LV75_9PEZI</name>
<evidence type="ECO:0000313" key="3">
    <source>
        <dbReference type="EMBL" id="KAK3056768.1"/>
    </source>
</evidence>
<keyword evidence="4" id="KW-1185">Reference proteome</keyword>
<reference evidence="3" key="1">
    <citation type="submission" date="2023-04" db="EMBL/GenBank/DDBJ databases">
        <title>Black Yeasts Isolated from many extreme environments.</title>
        <authorList>
            <person name="Coleine C."/>
            <person name="Stajich J.E."/>
            <person name="Selbmann L."/>
        </authorList>
    </citation>
    <scope>NUCLEOTIDE SEQUENCE</scope>
    <source>
        <strain evidence="3">CCFEE 5312</strain>
    </source>
</reference>
<evidence type="ECO:0000256" key="1">
    <source>
        <dbReference type="SAM" id="MobiDB-lite"/>
    </source>
</evidence>